<comment type="subcellular location">
    <subcellularLocation>
        <location evidence="1 7">Cell membrane</location>
        <topology evidence="1 7">Multi-pass membrane protein</topology>
    </subcellularLocation>
</comment>
<feature type="transmembrane region" description="Helical" evidence="7">
    <location>
        <begin position="141"/>
        <end position="162"/>
    </location>
</feature>
<reference evidence="9" key="1">
    <citation type="submission" date="2020-10" db="EMBL/GenBank/DDBJ databases">
        <authorList>
            <person name="Gilroy R."/>
        </authorList>
    </citation>
    <scope>NUCLEOTIDE SEQUENCE</scope>
    <source>
        <strain evidence="9">CHK199-13235</strain>
    </source>
</reference>
<evidence type="ECO:0000256" key="7">
    <source>
        <dbReference type="RuleBase" id="RU363032"/>
    </source>
</evidence>
<dbReference type="InterPro" id="IPR000515">
    <property type="entry name" value="MetI-like"/>
</dbReference>
<keyword evidence="5 7" id="KW-1133">Transmembrane helix</keyword>
<comment type="caution">
    <text evidence="9">The sequence shown here is derived from an EMBL/GenBank/DDBJ whole genome shotgun (WGS) entry which is preliminary data.</text>
</comment>
<feature type="transmembrane region" description="Helical" evidence="7">
    <location>
        <begin position="182"/>
        <end position="209"/>
    </location>
</feature>
<dbReference type="EMBL" id="DVJP01000046">
    <property type="protein sequence ID" value="HIS76527.1"/>
    <property type="molecule type" value="Genomic_DNA"/>
</dbReference>
<dbReference type="Pfam" id="PF00528">
    <property type="entry name" value="BPD_transp_1"/>
    <property type="match status" value="1"/>
</dbReference>
<reference evidence="9" key="2">
    <citation type="journal article" date="2021" name="PeerJ">
        <title>Extensive microbial diversity within the chicken gut microbiome revealed by metagenomics and culture.</title>
        <authorList>
            <person name="Gilroy R."/>
            <person name="Ravi A."/>
            <person name="Getino M."/>
            <person name="Pursley I."/>
            <person name="Horton D.L."/>
            <person name="Alikhan N.F."/>
            <person name="Baker D."/>
            <person name="Gharbi K."/>
            <person name="Hall N."/>
            <person name="Watson M."/>
            <person name="Adriaenssens E.M."/>
            <person name="Foster-Nyarko E."/>
            <person name="Jarju S."/>
            <person name="Secka A."/>
            <person name="Antonio M."/>
            <person name="Oren A."/>
            <person name="Chaudhuri R.R."/>
            <person name="La Ragione R."/>
            <person name="Hildebrand F."/>
            <person name="Pallen M.J."/>
        </authorList>
    </citation>
    <scope>NUCLEOTIDE SEQUENCE</scope>
    <source>
        <strain evidence="9">CHK199-13235</strain>
    </source>
</reference>
<dbReference type="InterPro" id="IPR035906">
    <property type="entry name" value="MetI-like_sf"/>
</dbReference>
<feature type="transmembrane region" description="Helical" evidence="7">
    <location>
        <begin position="12"/>
        <end position="32"/>
    </location>
</feature>
<organism evidence="9 10">
    <name type="scientific">Candidatus Merdivicinus excrementipullorum</name>
    <dbReference type="NCBI Taxonomy" id="2840867"/>
    <lineage>
        <taxon>Bacteria</taxon>
        <taxon>Bacillati</taxon>
        <taxon>Bacillota</taxon>
        <taxon>Clostridia</taxon>
        <taxon>Eubacteriales</taxon>
        <taxon>Oscillospiraceae</taxon>
        <taxon>Oscillospiraceae incertae sedis</taxon>
        <taxon>Candidatus Merdivicinus</taxon>
    </lineage>
</organism>
<evidence type="ECO:0000259" key="8">
    <source>
        <dbReference type="PROSITE" id="PS50928"/>
    </source>
</evidence>
<gene>
    <name evidence="9" type="ORF">IAB51_06915</name>
</gene>
<evidence type="ECO:0000256" key="4">
    <source>
        <dbReference type="ARBA" id="ARBA00022692"/>
    </source>
</evidence>
<feature type="transmembrane region" description="Helical" evidence="7">
    <location>
        <begin position="79"/>
        <end position="98"/>
    </location>
</feature>
<dbReference type="SUPFAM" id="SSF161098">
    <property type="entry name" value="MetI-like"/>
    <property type="match status" value="1"/>
</dbReference>
<evidence type="ECO:0000256" key="1">
    <source>
        <dbReference type="ARBA" id="ARBA00004651"/>
    </source>
</evidence>
<feature type="transmembrane region" description="Helical" evidence="7">
    <location>
        <begin position="110"/>
        <end position="129"/>
    </location>
</feature>
<dbReference type="PANTHER" id="PTHR43744">
    <property type="entry name" value="ABC TRANSPORTER PERMEASE PROTEIN MG189-RELATED-RELATED"/>
    <property type="match status" value="1"/>
</dbReference>
<comment type="similarity">
    <text evidence="7">Belongs to the binding-protein-dependent transport system permease family.</text>
</comment>
<dbReference type="PANTHER" id="PTHR43744:SF9">
    <property type="entry name" value="POLYGALACTURONAN_RHAMNOGALACTURONAN TRANSPORT SYSTEM PERMEASE PROTEIN YTCP"/>
    <property type="match status" value="1"/>
</dbReference>
<keyword evidence="2 7" id="KW-0813">Transport</keyword>
<keyword evidence="6 7" id="KW-0472">Membrane</keyword>
<feature type="domain" description="ABC transmembrane type-1" evidence="8">
    <location>
        <begin position="75"/>
        <end position="270"/>
    </location>
</feature>
<dbReference type="CDD" id="cd06261">
    <property type="entry name" value="TM_PBP2"/>
    <property type="match status" value="1"/>
</dbReference>
<evidence type="ECO:0000313" key="9">
    <source>
        <dbReference type="EMBL" id="HIS76527.1"/>
    </source>
</evidence>
<dbReference type="AlphaFoldDB" id="A0A9D1FN15"/>
<accession>A0A9D1FN15</accession>
<keyword evidence="4 7" id="KW-0812">Transmembrane</keyword>
<name>A0A9D1FN15_9FIRM</name>
<dbReference type="Gene3D" id="1.10.3720.10">
    <property type="entry name" value="MetI-like"/>
    <property type="match status" value="1"/>
</dbReference>
<dbReference type="PROSITE" id="PS50928">
    <property type="entry name" value="ABC_TM1"/>
    <property type="match status" value="1"/>
</dbReference>
<protein>
    <submittedName>
        <fullName evidence="9">Carbohydrate ABC transporter permease</fullName>
    </submittedName>
</protein>
<feature type="transmembrane region" description="Helical" evidence="7">
    <location>
        <begin position="258"/>
        <end position="278"/>
    </location>
</feature>
<evidence type="ECO:0000256" key="3">
    <source>
        <dbReference type="ARBA" id="ARBA00022475"/>
    </source>
</evidence>
<proteinExistence type="inferred from homology"/>
<dbReference type="GO" id="GO:0055085">
    <property type="term" value="P:transmembrane transport"/>
    <property type="evidence" value="ECO:0007669"/>
    <property type="project" value="InterPro"/>
</dbReference>
<evidence type="ECO:0000313" key="10">
    <source>
        <dbReference type="Proteomes" id="UP000824002"/>
    </source>
</evidence>
<evidence type="ECO:0000256" key="5">
    <source>
        <dbReference type="ARBA" id="ARBA00022989"/>
    </source>
</evidence>
<evidence type="ECO:0000256" key="6">
    <source>
        <dbReference type="ARBA" id="ARBA00023136"/>
    </source>
</evidence>
<sequence>MAIKRSKSDLIFDIVIYTIGVLLIFVIAYPLYFVVIASFSGPSAVAGGDVWLWPKAVTLEGYKRVFETEEIWLGYRNTIAFTVVGTLISLLFTLPAAYSLSRKDLVGRKGFMLFFTITMFFNGGLIPTYMVVQSFGLLDTFWVIVLPFSVSVYNLIVCRTFFMSGVPSDLLEAAQLDGCSNFRFFFTIVIPISKALIAVIALYCIVGQWNQYFTSLVYTRDPDLRPLQLVLREILLQNQTKADTAGVGMNEVQRIADVMKYGVIIVSTLPVLVFYPFIQKYFNQGVMLGSLKG</sequence>
<keyword evidence="3" id="KW-1003">Cell membrane</keyword>
<dbReference type="GO" id="GO:0005886">
    <property type="term" value="C:plasma membrane"/>
    <property type="evidence" value="ECO:0007669"/>
    <property type="project" value="UniProtKB-SubCell"/>
</dbReference>
<dbReference type="Proteomes" id="UP000824002">
    <property type="component" value="Unassembled WGS sequence"/>
</dbReference>
<evidence type="ECO:0000256" key="2">
    <source>
        <dbReference type="ARBA" id="ARBA00022448"/>
    </source>
</evidence>